<dbReference type="PANTHER" id="PTHR43777:SF1">
    <property type="entry name" value="MOLYBDENUM COFACTOR CYTIDYLYLTRANSFERASE"/>
    <property type="match status" value="1"/>
</dbReference>
<proteinExistence type="predicted"/>
<reference evidence="3 4" key="1">
    <citation type="submission" date="2019-12" db="EMBL/GenBank/DDBJ databases">
        <title>Genomic-based taxomic classification of the family Erythrobacteraceae.</title>
        <authorList>
            <person name="Xu L."/>
        </authorList>
    </citation>
    <scope>NUCLEOTIDE SEQUENCE [LARGE SCALE GENOMIC DNA]</scope>
    <source>
        <strain evidence="3 4">LMG 29518</strain>
    </source>
</reference>
<dbReference type="OrthoDB" id="9779263at2"/>
<evidence type="ECO:0000256" key="1">
    <source>
        <dbReference type="ARBA" id="ARBA00022842"/>
    </source>
</evidence>
<dbReference type="AlphaFoldDB" id="A0A6I4T4Q7"/>
<evidence type="ECO:0000259" key="2">
    <source>
        <dbReference type="Pfam" id="PF12804"/>
    </source>
</evidence>
<evidence type="ECO:0000313" key="3">
    <source>
        <dbReference type="EMBL" id="MXO65131.1"/>
    </source>
</evidence>
<comment type="caution">
    <text evidence="3">The sequence shown here is derived from an EMBL/GenBank/DDBJ whole genome shotgun (WGS) entry which is preliminary data.</text>
</comment>
<dbReference type="Pfam" id="PF12804">
    <property type="entry name" value="NTP_transf_3"/>
    <property type="match status" value="1"/>
</dbReference>
<keyword evidence="3" id="KW-0808">Transferase</keyword>
<dbReference type="EMBL" id="WTYT01000002">
    <property type="protein sequence ID" value="MXO65131.1"/>
    <property type="molecule type" value="Genomic_DNA"/>
</dbReference>
<dbReference type="GO" id="GO:0016779">
    <property type="term" value="F:nucleotidyltransferase activity"/>
    <property type="evidence" value="ECO:0007669"/>
    <property type="project" value="UniProtKB-ARBA"/>
</dbReference>
<evidence type="ECO:0000313" key="4">
    <source>
        <dbReference type="Proteomes" id="UP000438476"/>
    </source>
</evidence>
<keyword evidence="4" id="KW-1185">Reference proteome</keyword>
<gene>
    <name evidence="3" type="ORF">GRI91_05135</name>
</gene>
<accession>A0A6I4T4Q7</accession>
<sequence>MTSTATTTVAILAAGQAQRFGGGKLDAICAGRRLGEWAILAVEAAGFSPGIVIVPPECPAFPRAHPQWRCVTNHAAKDGIGTSVALAAQTAQHDGAKGLLLMLADMPLLEPAHLRALPGPTAAATRQRDGKPGTPAFFPASLLKALAMMDPAHGAASMLLKQPDLRCYSPASTSLADVDYPMDLKKVAAELL</sequence>
<protein>
    <submittedName>
        <fullName evidence="3">NTP transferase domain-containing protein</fullName>
    </submittedName>
</protein>
<feature type="domain" description="MobA-like NTP transferase" evidence="2">
    <location>
        <begin position="10"/>
        <end position="161"/>
    </location>
</feature>
<dbReference type="PANTHER" id="PTHR43777">
    <property type="entry name" value="MOLYBDENUM COFACTOR CYTIDYLYLTRANSFERASE"/>
    <property type="match status" value="1"/>
</dbReference>
<dbReference type="InterPro" id="IPR029044">
    <property type="entry name" value="Nucleotide-diphossugar_trans"/>
</dbReference>
<name>A0A6I4T4Q7_9SPHN</name>
<organism evidence="3 4">
    <name type="scientific">Altericroceibacterium endophyticum</name>
    <dbReference type="NCBI Taxonomy" id="1808508"/>
    <lineage>
        <taxon>Bacteria</taxon>
        <taxon>Pseudomonadati</taxon>
        <taxon>Pseudomonadota</taxon>
        <taxon>Alphaproteobacteria</taxon>
        <taxon>Sphingomonadales</taxon>
        <taxon>Erythrobacteraceae</taxon>
        <taxon>Altericroceibacterium</taxon>
    </lineage>
</organism>
<dbReference type="InterPro" id="IPR025877">
    <property type="entry name" value="MobA-like_NTP_Trfase"/>
</dbReference>
<dbReference type="SUPFAM" id="SSF53448">
    <property type="entry name" value="Nucleotide-diphospho-sugar transferases"/>
    <property type="match status" value="1"/>
</dbReference>
<dbReference type="Proteomes" id="UP000438476">
    <property type="component" value="Unassembled WGS sequence"/>
</dbReference>
<dbReference type="RefSeq" id="WP_160735563.1">
    <property type="nucleotide sequence ID" value="NZ_WTYT01000002.1"/>
</dbReference>
<dbReference type="Gene3D" id="3.90.550.10">
    <property type="entry name" value="Spore Coat Polysaccharide Biosynthesis Protein SpsA, Chain A"/>
    <property type="match status" value="1"/>
</dbReference>
<keyword evidence="1" id="KW-0460">Magnesium</keyword>